<feature type="compositionally biased region" description="Polar residues" evidence="1">
    <location>
        <begin position="392"/>
        <end position="401"/>
    </location>
</feature>
<protein>
    <recommendedName>
        <fullName evidence="4">Arrestin-like N-terminal domain-containing protein</fullName>
    </recommendedName>
</protein>
<accession>A0ABR1GYY1</accession>
<gene>
    <name evidence="2" type="ORF">QQX98_007145</name>
</gene>
<feature type="compositionally biased region" description="Acidic residues" evidence="1">
    <location>
        <begin position="402"/>
        <end position="411"/>
    </location>
</feature>
<proteinExistence type="predicted"/>
<evidence type="ECO:0000313" key="2">
    <source>
        <dbReference type="EMBL" id="KAK7413962.1"/>
    </source>
</evidence>
<sequence length="423" mass="46879">MPQTLALTNSKLGIRLEGGQTKYAPGDTITGHVFRRNATVSPDSTVSISLYGRSKSKTVIQHENSSTSYRGRWDLIYPADHAHQLFEGPLHIETDTDGQAWPFAITLPSHIDAKCVEGRSESHSFLPLGTELLLPSTLELFEWARSKGDGTSGRMECFIEYWLQAELKISKNSDVETVEARLPFTITNPNPEDPNEDFTIETSGDSFEDEKKFSFFSSSIPRLSVDMQIDVPSEVQLNGPEPISFKLGLTPDWACSSEILRGVPQKAKLTWVSLRILTRTQTICQGKTGDRHVTRQKVEETDLLVWDAIEAIGKEVYVPCTEESEAVDIGEMIDLRIGRHGRIVSDPPKDEEGSLSTGFATFNIRRTHALAWGLRGEVADRDFSASGEQTLTLIPSDAQSAESDEETDLSEQEAPIPSLPPML</sequence>
<dbReference type="EMBL" id="JAZAVJ010000114">
    <property type="protein sequence ID" value="KAK7413962.1"/>
    <property type="molecule type" value="Genomic_DNA"/>
</dbReference>
<feature type="region of interest" description="Disordered" evidence="1">
    <location>
        <begin position="392"/>
        <end position="423"/>
    </location>
</feature>
<evidence type="ECO:0000256" key="1">
    <source>
        <dbReference type="SAM" id="MobiDB-lite"/>
    </source>
</evidence>
<evidence type="ECO:0000313" key="3">
    <source>
        <dbReference type="Proteomes" id="UP001498476"/>
    </source>
</evidence>
<dbReference type="Gene3D" id="2.60.40.640">
    <property type="match status" value="1"/>
</dbReference>
<reference evidence="2 3" key="1">
    <citation type="journal article" date="2025" name="Microbiol. Resour. Announc.">
        <title>Draft genome sequences for Neonectria magnoliae and Neonectria punicea, canker pathogens of Liriodendron tulipifera and Acer saccharum in West Virginia.</title>
        <authorList>
            <person name="Petronek H.M."/>
            <person name="Kasson M.T."/>
            <person name="Metheny A.M."/>
            <person name="Stauder C.M."/>
            <person name="Lovett B."/>
            <person name="Lynch S.C."/>
            <person name="Garnas J.R."/>
            <person name="Kasson L.R."/>
            <person name="Stajich J.E."/>
        </authorList>
    </citation>
    <scope>NUCLEOTIDE SEQUENCE [LARGE SCALE GENOMIC DNA]</scope>
    <source>
        <strain evidence="2 3">NRRL 64653</strain>
    </source>
</reference>
<name>A0ABR1GYY1_9HYPO</name>
<comment type="caution">
    <text evidence="2">The sequence shown here is derived from an EMBL/GenBank/DDBJ whole genome shotgun (WGS) entry which is preliminary data.</text>
</comment>
<evidence type="ECO:0008006" key="4">
    <source>
        <dbReference type="Google" id="ProtNLM"/>
    </source>
</evidence>
<organism evidence="2 3">
    <name type="scientific">Neonectria punicea</name>
    <dbReference type="NCBI Taxonomy" id="979145"/>
    <lineage>
        <taxon>Eukaryota</taxon>
        <taxon>Fungi</taxon>
        <taxon>Dikarya</taxon>
        <taxon>Ascomycota</taxon>
        <taxon>Pezizomycotina</taxon>
        <taxon>Sordariomycetes</taxon>
        <taxon>Hypocreomycetidae</taxon>
        <taxon>Hypocreales</taxon>
        <taxon>Nectriaceae</taxon>
        <taxon>Neonectria</taxon>
    </lineage>
</organism>
<keyword evidence="3" id="KW-1185">Reference proteome</keyword>
<dbReference type="InterPro" id="IPR014752">
    <property type="entry name" value="Arrestin-like_C"/>
</dbReference>
<dbReference type="Proteomes" id="UP001498476">
    <property type="component" value="Unassembled WGS sequence"/>
</dbReference>